<gene>
    <name evidence="6" type="ordered locus">CA_C1668</name>
</gene>
<dbReference type="Gene3D" id="1.10.10.60">
    <property type="entry name" value="Homeodomain-like"/>
    <property type="match status" value="1"/>
</dbReference>
<dbReference type="HOGENOM" id="CLU_069356_15_11_9"/>
<dbReference type="STRING" id="272562.CA_C1668"/>
<evidence type="ECO:0000259" key="5">
    <source>
        <dbReference type="PROSITE" id="PS50977"/>
    </source>
</evidence>
<dbReference type="SUPFAM" id="SSF46689">
    <property type="entry name" value="Homeodomain-like"/>
    <property type="match status" value="1"/>
</dbReference>
<protein>
    <submittedName>
        <fullName evidence="6">Transcriptional regulator, AcrR family</fullName>
    </submittedName>
</protein>
<evidence type="ECO:0000256" key="1">
    <source>
        <dbReference type="ARBA" id="ARBA00023015"/>
    </source>
</evidence>
<keyword evidence="7" id="KW-1185">Reference proteome</keyword>
<keyword evidence="2 4" id="KW-0238">DNA-binding</keyword>
<dbReference type="RefSeq" id="WP_010964975.1">
    <property type="nucleotide sequence ID" value="NC_003030.1"/>
</dbReference>
<dbReference type="PANTHER" id="PTHR47506:SF6">
    <property type="entry name" value="HTH-TYPE TRANSCRIPTIONAL REPRESSOR NEMR"/>
    <property type="match status" value="1"/>
</dbReference>
<feature type="domain" description="HTH tetR-type" evidence="5">
    <location>
        <begin position="9"/>
        <end position="69"/>
    </location>
</feature>
<dbReference type="PRINTS" id="PR00455">
    <property type="entry name" value="HTHTETR"/>
</dbReference>
<proteinExistence type="predicted"/>
<dbReference type="InterPro" id="IPR009057">
    <property type="entry name" value="Homeodomain-like_sf"/>
</dbReference>
<reference evidence="6 7" key="1">
    <citation type="journal article" date="2001" name="J. Bacteriol.">
        <title>Genome sequence and comparative analysis of the solvent-producing bacterium Clostridium acetobutylicum.</title>
        <authorList>
            <person name="Nolling J."/>
            <person name="Breton G."/>
            <person name="Omelchenko M.V."/>
            <person name="Makarova K.S."/>
            <person name="Zeng Q."/>
            <person name="Gibson R."/>
            <person name="Lee H.M."/>
            <person name="Dubois J."/>
            <person name="Qiu D."/>
            <person name="Hitti J."/>
            <person name="Wolf Y.I."/>
            <person name="Tatusov R.L."/>
            <person name="Sabathe F."/>
            <person name="Doucette-Stamm L."/>
            <person name="Soucaille P."/>
            <person name="Daly M.J."/>
            <person name="Bennett G.N."/>
            <person name="Koonin E.V."/>
            <person name="Smith D.R."/>
        </authorList>
    </citation>
    <scope>NUCLEOTIDE SEQUENCE [LARGE SCALE GENOMIC DNA]</scope>
    <source>
        <strain evidence="7">ATCC 824 / DSM 792 / JCM 1419 / LMG 5710 / VKM B-1787</strain>
    </source>
</reference>
<dbReference type="GeneID" id="44998163"/>
<dbReference type="PANTHER" id="PTHR47506">
    <property type="entry name" value="TRANSCRIPTIONAL REGULATORY PROTEIN"/>
    <property type="match status" value="1"/>
</dbReference>
<evidence type="ECO:0000313" key="7">
    <source>
        <dbReference type="Proteomes" id="UP000000814"/>
    </source>
</evidence>
<dbReference type="InterPro" id="IPR001647">
    <property type="entry name" value="HTH_TetR"/>
</dbReference>
<organism evidence="6 7">
    <name type="scientific">Clostridium acetobutylicum (strain ATCC 824 / DSM 792 / JCM 1419 / IAM 19013 / LMG 5710 / NBRC 13948 / NRRL B-527 / VKM B-1787 / 2291 / W)</name>
    <dbReference type="NCBI Taxonomy" id="272562"/>
    <lineage>
        <taxon>Bacteria</taxon>
        <taxon>Bacillati</taxon>
        <taxon>Bacillota</taxon>
        <taxon>Clostridia</taxon>
        <taxon>Eubacteriales</taxon>
        <taxon>Clostridiaceae</taxon>
        <taxon>Clostridium</taxon>
    </lineage>
</organism>
<evidence type="ECO:0000256" key="4">
    <source>
        <dbReference type="PROSITE-ProRule" id="PRU00335"/>
    </source>
</evidence>
<dbReference type="eggNOG" id="COG1309">
    <property type="taxonomic scope" value="Bacteria"/>
</dbReference>
<dbReference type="Pfam" id="PF00440">
    <property type="entry name" value="TetR_N"/>
    <property type="match status" value="1"/>
</dbReference>
<dbReference type="Gene3D" id="1.10.357.10">
    <property type="entry name" value="Tetracycline Repressor, domain 2"/>
    <property type="match status" value="1"/>
</dbReference>
<dbReference type="OrthoDB" id="9785164at2"/>
<dbReference type="AlphaFoldDB" id="Q97IH3"/>
<dbReference type="PIR" id="G97105">
    <property type="entry name" value="G97105"/>
</dbReference>
<evidence type="ECO:0000256" key="2">
    <source>
        <dbReference type="ARBA" id="ARBA00023125"/>
    </source>
</evidence>
<dbReference type="KEGG" id="cac:CA_C1668"/>
<dbReference type="SMR" id="Q97IH3"/>
<dbReference type="Proteomes" id="UP000000814">
    <property type="component" value="Chromosome"/>
</dbReference>
<sequence length="195" mass="22699">MNECKSKGKNQAKRILDAALNCISMKGYANVSMRDIADEAGVVLSQLSYYYRNKEGIFKEITKRITEKYLYEIDNILKRGKCEEEKISSLIKYFQETLKNNPNRFKILFDLTSMSIFSKPIKNLLNSFYDKASEIVQNNVMNDLIAKERFKNYSPKVLSKMLLGTLYGVSAQFVMSDKDENVPDNIFEELRMMFR</sequence>
<dbReference type="PATRIC" id="fig|272562.8.peg.1871"/>
<evidence type="ECO:0000256" key="3">
    <source>
        <dbReference type="ARBA" id="ARBA00023163"/>
    </source>
</evidence>
<keyword evidence="3" id="KW-0804">Transcription</keyword>
<accession>Q97IH3</accession>
<dbReference type="DNASU" id="1117851"/>
<feature type="DNA-binding region" description="H-T-H motif" evidence="4">
    <location>
        <begin position="32"/>
        <end position="51"/>
    </location>
</feature>
<evidence type="ECO:0000313" key="6">
    <source>
        <dbReference type="EMBL" id="AAK79634.1"/>
    </source>
</evidence>
<dbReference type="PROSITE" id="PS50977">
    <property type="entry name" value="HTH_TETR_2"/>
    <property type="match status" value="1"/>
</dbReference>
<dbReference type="EMBL" id="AE001437">
    <property type="protein sequence ID" value="AAK79634.1"/>
    <property type="molecule type" value="Genomic_DNA"/>
</dbReference>
<keyword evidence="1" id="KW-0805">Transcription regulation</keyword>
<dbReference type="GO" id="GO:0003677">
    <property type="term" value="F:DNA binding"/>
    <property type="evidence" value="ECO:0007669"/>
    <property type="project" value="UniProtKB-UniRule"/>
</dbReference>
<name>Q97IH3_CLOAB</name>